<accession>A0A953I3N8</accession>
<dbReference type="InterPro" id="IPR007863">
    <property type="entry name" value="Peptidase_M16_C"/>
</dbReference>
<comment type="similarity">
    <text evidence="1 2">Belongs to the peptidase M16 family.</text>
</comment>
<dbReference type="Proteomes" id="UP000732377">
    <property type="component" value="Unassembled WGS sequence"/>
</dbReference>
<proteinExistence type="inferred from homology"/>
<dbReference type="InterPro" id="IPR001431">
    <property type="entry name" value="Pept_M16_Zn_BS"/>
</dbReference>
<gene>
    <name evidence="5" type="ORF">CWE10_12090</name>
</gene>
<comment type="caution">
    <text evidence="5">The sequence shown here is derived from an EMBL/GenBank/DDBJ whole genome shotgun (WGS) entry which is preliminary data.</text>
</comment>
<organism evidence="5 6">
    <name type="scientific">Symbiobacterium thermophilum</name>
    <dbReference type="NCBI Taxonomy" id="2734"/>
    <lineage>
        <taxon>Bacteria</taxon>
        <taxon>Bacillati</taxon>
        <taxon>Bacillota</taxon>
        <taxon>Clostridia</taxon>
        <taxon>Eubacteriales</taxon>
        <taxon>Symbiobacteriaceae</taxon>
        <taxon>Symbiobacterium</taxon>
    </lineage>
</organism>
<dbReference type="InterPro" id="IPR011249">
    <property type="entry name" value="Metalloenz_LuxS/M16"/>
</dbReference>
<dbReference type="FunFam" id="3.30.830.10:FF:000008">
    <property type="entry name" value="Mitochondrial-processing peptidase subunit beta"/>
    <property type="match status" value="1"/>
</dbReference>
<evidence type="ECO:0000259" key="3">
    <source>
        <dbReference type="Pfam" id="PF00675"/>
    </source>
</evidence>
<sequence length="426" mass="46613">MTFYRKTTLPNGLRVVTEAIGHVRSAAVGVYVGTGSLYEAPAEMGVSHLIEHMLFKGTERRSALEIARAIDGRGGALNAYTAKEYTCYYARVLDEHLPLALDVLADMILNSRFDPDDLAREKDVICEEIRMYDDVPDDLVHDLFAGALWRGHALGRPIVGTVERVQAMSRADILAYKNRHYVPANMVVAAAGHLEHERVVEWVAELFGAAAAEADGRPAPDAPPGPRSPAIAVRQKEIEQAHLVLGTTALSLDDPNIYALHVLNAIVGGSSSSRLFQEVREKRGLAYSVYSYHSSYRSAGAFGVYAGVSPRMVGATLDVVTGVLSELGRRGVTEEELAEAREQLKGQLMLGLESTSSRMSRLGRGELIRGFVHSPDEVIARVEAVTLEQVNELAHRLFVEEARVMAAVVPHALQYDFAQYGEVLHD</sequence>
<dbReference type="PANTHER" id="PTHR11851">
    <property type="entry name" value="METALLOPROTEASE"/>
    <property type="match status" value="1"/>
</dbReference>
<dbReference type="Gene3D" id="3.30.830.10">
    <property type="entry name" value="Metalloenzyme, LuxS/M16 peptidase-like"/>
    <property type="match status" value="2"/>
</dbReference>
<dbReference type="GO" id="GO:0046872">
    <property type="term" value="F:metal ion binding"/>
    <property type="evidence" value="ECO:0007669"/>
    <property type="project" value="InterPro"/>
</dbReference>
<dbReference type="GO" id="GO:0004222">
    <property type="term" value="F:metalloendopeptidase activity"/>
    <property type="evidence" value="ECO:0007669"/>
    <property type="project" value="InterPro"/>
</dbReference>
<feature type="domain" description="Peptidase M16 C-terminal" evidence="4">
    <location>
        <begin position="168"/>
        <end position="344"/>
    </location>
</feature>
<dbReference type="Pfam" id="PF00675">
    <property type="entry name" value="Peptidase_M16"/>
    <property type="match status" value="1"/>
</dbReference>
<dbReference type="Pfam" id="PF05193">
    <property type="entry name" value="Peptidase_M16_C"/>
    <property type="match status" value="1"/>
</dbReference>
<name>A0A953I3N8_SYMTR</name>
<dbReference type="EMBL" id="PIUK01000120">
    <property type="protein sequence ID" value="MBY6276930.1"/>
    <property type="molecule type" value="Genomic_DNA"/>
</dbReference>
<evidence type="ECO:0000256" key="1">
    <source>
        <dbReference type="ARBA" id="ARBA00007261"/>
    </source>
</evidence>
<dbReference type="AlphaFoldDB" id="A0A953I3N8"/>
<reference evidence="5" key="1">
    <citation type="submission" date="2017-11" db="EMBL/GenBank/DDBJ databases">
        <title>Three new genomes from thermophilic consortium.</title>
        <authorList>
            <person name="Quaggio R."/>
            <person name="Amgarten D."/>
            <person name="Setubal J.C."/>
        </authorList>
    </citation>
    <scope>NUCLEOTIDE SEQUENCE</scope>
    <source>
        <strain evidence="5">ZCTH01-B2</strain>
    </source>
</reference>
<dbReference type="SUPFAM" id="SSF63411">
    <property type="entry name" value="LuxS/MPP-like metallohydrolase"/>
    <property type="match status" value="2"/>
</dbReference>
<dbReference type="PANTHER" id="PTHR11851:SF49">
    <property type="entry name" value="MITOCHONDRIAL-PROCESSING PEPTIDASE SUBUNIT ALPHA"/>
    <property type="match status" value="1"/>
</dbReference>
<evidence type="ECO:0000256" key="2">
    <source>
        <dbReference type="RuleBase" id="RU004447"/>
    </source>
</evidence>
<evidence type="ECO:0000313" key="5">
    <source>
        <dbReference type="EMBL" id="MBY6276930.1"/>
    </source>
</evidence>
<feature type="domain" description="Peptidase M16 N-terminal" evidence="3">
    <location>
        <begin position="14"/>
        <end position="161"/>
    </location>
</feature>
<dbReference type="RefSeq" id="WP_273380039.1">
    <property type="nucleotide sequence ID" value="NZ_PIUK01000120.1"/>
</dbReference>
<dbReference type="GO" id="GO:0006508">
    <property type="term" value="P:proteolysis"/>
    <property type="evidence" value="ECO:0007669"/>
    <property type="project" value="InterPro"/>
</dbReference>
<dbReference type="InterPro" id="IPR011765">
    <property type="entry name" value="Pept_M16_N"/>
</dbReference>
<dbReference type="PROSITE" id="PS00143">
    <property type="entry name" value="INSULINASE"/>
    <property type="match status" value="1"/>
</dbReference>
<evidence type="ECO:0000259" key="4">
    <source>
        <dbReference type="Pfam" id="PF05193"/>
    </source>
</evidence>
<dbReference type="InterPro" id="IPR050361">
    <property type="entry name" value="MPP/UQCRC_Complex"/>
</dbReference>
<protein>
    <submittedName>
        <fullName evidence="5">Peptidase M16</fullName>
    </submittedName>
</protein>
<evidence type="ECO:0000313" key="6">
    <source>
        <dbReference type="Proteomes" id="UP000732377"/>
    </source>
</evidence>